<dbReference type="Proteomes" id="UP000242682">
    <property type="component" value="Unassembled WGS sequence"/>
</dbReference>
<organism evidence="1 2">
    <name type="scientific">Planomicrobium soli</name>
    <dbReference type="NCBI Taxonomy" id="1176648"/>
    <lineage>
        <taxon>Bacteria</taxon>
        <taxon>Bacillati</taxon>
        <taxon>Bacillota</taxon>
        <taxon>Bacilli</taxon>
        <taxon>Bacillales</taxon>
        <taxon>Caryophanaceae</taxon>
        <taxon>Planomicrobium</taxon>
    </lineage>
</organism>
<evidence type="ECO:0008006" key="3">
    <source>
        <dbReference type="Google" id="ProtNLM"/>
    </source>
</evidence>
<keyword evidence="2" id="KW-1185">Reference proteome</keyword>
<accession>A0A2P8H430</accession>
<proteinExistence type="predicted"/>
<dbReference type="EMBL" id="PYAT01000003">
    <property type="protein sequence ID" value="PSL40977.1"/>
    <property type="molecule type" value="Genomic_DNA"/>
</dbReference>
<name>A0A2P8H430_9BACL</name>
<dbReference type="RefSeq" id="WP_106532488.1">
    <property type="nucleotide sequence ID" value="NZ_PYAT01000003.1"/>
</dbReference>
<protein>
    <recommendedName>
        <fullName evidence="3">HEAT repeat protein</fullName>
    </recommendedName>
</protein>
<reference evidence="1 2" key="1">
    <citation type="submission" date="2018-03" db="EMBL/GenBank/DDBJ databases">
        <title>Genomic Encyclopedia of Type Strains, Phase III (KMG-III): the genomes of soil and plant-associated and newly described type strains.</title>
        <authorList>
            <person name="Whitman W."/>
        </authorList>
    </citation>
    <scope>NUCLEOTIDE SEQUENCE [LARGE SCALE GENOMIC DNA]</scope>
    <source>
        <strain evidence="1 2">CGMCC 1.12259</strain>
    </source>
</reference>
<evidence type="ECO:0000313" key="1">
    <source>
        <dbReference type="EMBL" id="PSL40977.1"/>
    </source>
</evidence>
<gene>
    <name evidence="1" type="ORF">B0H99_103109</name>
</gene>
<comment type="caution">
    <text evidence="1">The sequence shown here is derived from an EMBL/GenBank/DDBJ whole genome shotgun (WGS) entry which is preliminary data.</text>
</comment>
<evidence type="ECO:0000313" key="2">
    <source>
        <dbReference type="Proteomes" id="UP000242682"/>
    </source>
</evidence>
<dbReference type="OrthoDB" id="8812152at2"/>
<dbReference type="AlphaFoldDB" id="A0A2P8H430"/>
<sequence length="144" mass="17255">MHNLLLEIELFRNWAKKGDKSFGEWEIEYFHWDRIYHYINMLIVATPVQKWNSNLLNEFLYILARDNECEIILEALIDIPNQLLSIAEHSLFFPDHNARWQVAYGLGEIDGNNQEIKTFLTHFLLDECEYVRRRAAFAYKKKGF</sequence>